<organism evidence="7 8">
    <name type="scientific">Carya illinoinensis</name>
    <name type="common">Pecan</name>
    <dbReference type="NCBI Taxonomy" id="32201"/>
    <lineage>
        <taxon>Eukaryota</taxon>
        <taxon>Viridiplantae</taxon>
        <taxon>Streptophyta</taxon>
        <taxon>Embryophyta</taxon>
        <taxon>Tracheophyta</taxon>
        <taxon>Spermatophyta</taxon>
        <taxon>Magnoliopsida</taxon>
        <taxon>eudicotyledons</taxon>
        <taxon>Gunneridae</taxon>
        <taxon>Pentapetalae</taxon>
        <taxon>rosids</taxon>
        <taxon>fabids</taxon>
        <taxon>Fagales</taxon>
        <taxon>Juglandaceae</taxon>
        <taxon>Carya</taxon>
    </lineage>
</organism>
<dbReference type="GO" id="GO:0003677">
    <property type="term" value="F:DNA binding"/>
    <property type="evidence" value="ECO:0007669"/>
    <property type="project" value="UniProtKB-KW"/>
</dbReference>
<dbReference type="PANTHER" id="PTHR46324">
    <property type="entry name" value="BASIC LEUCINE ZIPPER 43-RELATED"/>
    <property type="match status" value="1"/>
</dbReference>
<comment type="caution">
    <text evidence="7">The sequence shown here is derived from an EMBL/GenBank/DDBJ whole genome shotgun (WGS) entry which is preliminary data.</text>
</comment>
<keyword evidence="5" id="KW-0539">Nucleus</keyword>
<dbReference type="SMART" id="SM00338">
    <property type="entry name" value="BRLZ"/>
    <property type="match status" value="1"/>
</dbReference>
<dbReference type="CDD" id="cd14702">
    <property type="entry name" value="bZIP_plant_GBF1"/>
    <property type="match status" value="1"/>
</dbReference>
<dbReference type="PANTHER" id="PTHR46324:SF3">
    <property type="entry name" value="BASIC LEUCINE ZIPPER 43-RELATED"/>
    <property type="match status" value="1"/>
</dbReference>
<evidence type="ECO:0000256" key="5">
    <source>
        <dbReference type="ARBA" id="ARBA00023242"/>
    </source>
</evidence>
<dbReference type="GO" id="GO:0005634">
    <property type="term" value="C:nucleus"/>
    <property type="evidence" value="ECO:0007669"/>
    <property type="project" value="UniProtKB-SubCell"/>
</dbReference>
<keyword evidence="2" id="KW-0805">Transcription regulation</keyword>
<keyword evidence="8" id="KW-1185">Reference proteome</keyword>
<feature type="domain" description="BZIP" evidence="6">
    <location>
        <begin position="144"/>
        <end position="195"/>
    </location>
</feature>
<name>A0A8T1QR16_CARIL</name>
<evidence type="ECO:0000313" key="8">
    <source>
        <dbReference type="Proteomes" id="UP000811609"/>
    </source>
</evidence>
<dbReference type="FunFam" id="1.20.5.170:FF:000020">
    <property type="entry name" value="BZIP transcription factor"/>
    <property type="match status" value="1"/>
</dbReference>
<evidence type="ECO:0000259" key="6">
    <source>
        <dbReference type="PROSITE" id="PS50217"/>
    </source>
</evidence>
<evidence type="ECO:0000256" key="4">
    <source>
        <dbReference type="ARBA" id="ARBA00023163"/>
    </source>
</evidence>
<evidence type="ECO:0000256" key="1">
    <source>
        <dbReference type="ARBA" id="ARBA00004123"/>
    </source>
</evidence>
<dbReference type="GO" id="GO:0003700">
    <property type="term" value="F:DNA-binding transcription factor activity"/>
    <property type="evidence" value="ECO:0007669"/>
    <property type="project" value="InterPro"/>
</dbReference>
<accession>A0A8T1QR16</accession>
<comment type="subcellular location">
    <subcellularLocation>
        <location evidence="1">Nucleus</location>
    </subcellularLocation>
</comment>
<proteinExistence type="predicted"/>
<dbReference type="EMBL" id="CM031812">
    <property type="protein sequence ID" value="KAG6656865.1"/>
    <property type="molecule type" value="Genomic_DNA"/>
</dbReference>
<dbReference type="AlphaFoldDB" id="A0A8T1QR16"/>
<protein>
    <recommendedName>
        <fullName evidence="6">BZIP domain-containing protein</fullName>
    </recommendedName>
</protein>
<sequence length="260" mass="30165">MVCDLRNFPHSCSEWGPIFHPIKRRLYSRFPSAPLTLQNNIFFTFPPNRPCIYFYFFKPGSIAMQPCEVSALHYLASSNAAPYPPHFSMSQSCTPAVLQLNGQFPSPLYNFQFPQAHEFNPQSSSFSSNSTSDEADEQQLGLINERKQRRMISNRESARRSRMRKQKHLDELWSQVVWLRTENHQLLDKLNHISECQDRVLQENARLKEETSGLRQMLTDMELKSSFPTLRDLEDVPYDTTYLRTESSNQSISSSMDLLG</sequence>
<dbReference type="Pfam" id="PF00170">
    <property type="entry name" value="bZIP_1"/>
    <property type="match status" value="1"/>
</dbReference>
<dbReference type="InterPro" id="IPR004827">
    <property type="entry name" value="bZIP"/>
</dbReference>
<reference evidence="7" key="1">
    <citation type="submission" date="2020-12" db="EMBL/GenBank/DDBJ databases">
        <title>WGS assembly of Carya illinoinensis cv. Pawnee.</title>
        <authorList>
            <person name="Platts A."/>
            <person name="Shu S."/>
            <person name="Wright S."/>
            <person name="Barry K."/>
            <person name="Edger P."/>
            <person name="Pires J.C."/>
            <person name="Schmutz J."/>
        </authorList>
    </citation>
    <scope>NUCLEOTIDE SEQUENCE</scope>
    <source>
        <tissue evidence="7">Leaf</tissue>
    </source>
</reference>
<evidence type="ECO:0000313" key="7">
    <source>
        <dbReference type="EMBL" id="KAG6656865.1"/>
    </source>
</evidence>
<dbReference type="Proteomes" id="UP000811609">
    <property type="component" value="Chromosome 4"/>
</dbReference>
<dbReference type="GO" id="GO:0046983">
    <property type="term" value="F:protein dimerization activity"/>
    <property type="evidence" value="ECO:0007669"/>
    <property type="project" value="UniProtKB-ARBA"/>
</dbReference>
<dbReference type="PROSITE" id="PS00036">
    <property type="entry name" value="BZIP_BASIC"/>
    <property type="match status" value="1"/>
</dbReference>
<dbReference type="InterPro" id="IPR045314">
    <property type="entry name" value="bZIP_plant_GBF1"/>
</dbReference>
<evidence type="ECO:0000256" key="3">
    <source>
        <dbReference type="ARBA" id="ARBA00023125"/>
    </source>
</evidence>
<evidence type="ECO:0000256" key="2">
    <source>
        <dbReference type="ARBA" id="ARBA00023015"/>
    </source>
</evidence>
<keyword evidence="4" id="KW-0804">Transcription</keyword>
<dbReference type="PROSITE" id="PS50217">
    <property type="entry name" value="BZIP"/>
    <property type="match status" value="1"/>
</dbReference>
<keyword evidence="3" id="KW-0238">DNA-binding</keyword>
<dbReference type="InterPro" id="IPR044521">
    <property type="entry name" value="AtbZIP8/43"/>
</dbReference>
<gene>
    <name evidence="7" type="ORF">CIPAW_04G050700</name>
</gene>